<evidence type="ECO:0000256" key="2">
    <source>
        <dbReference type="SAM" id="Phobius"/>
    </source>
</evidence>
<accession>A0A856M7B6</accession>
<keyword evidence="2" id="KW-0472">Membrane</keyword>
<evidence type="ECO:0000313" key="4">
    <source>
        <dbReference type="Proteomes" id="UP000503129"/>
    </source>
</evidence>
<dbReference type="EMBL" id="CP030118">
    <property type="protein sequence ID" value="QDL07025.1"/>
    <property type="molecule type" value="Genomic_DNA"/>
</dbReference>
<organism evidence="3 4">
    <name type="scientific">Brasilonema sennae CENA114</name>
    <dbReference type="NCBI Taxonomy" id="415709"/>
    <lineage>
        <taxon>Bacteria</taxon>
        <taxon>Bacillati</taxon>
        <taxon>Cyanobacteriota</taxon>
        <taxon>Cyanophyceae</taxon>
        <taxon>Nostocales</taxon>
        <taxon>Scytonemataceae</taxon>
        <taxon>Brasilonema</taxon>
        <taxon>Bromeliae group (in: Brasilonema)</taxon>
    </lineage>
</organism>
<keyword evidence="2" id="KW-0812">Transmembrane</keyword>
<reference evidence="3 4" key="1">
    <citation type="submission" date="2018-06" db="EMBL/GenBank/DDBJ databases">
        <title>Comparative genomics of Brasilonema spp. strains.</title>
        <authorList>
            <person name="Alvarenga D.O."/>
            <person name="Fiore M.F."/>
            <person name="Varani A.M."/>
        </authorList>
    </citation>
    <scope>NUCLEOTIDE SEQUENCE [LARGE SCALE GENOMIC DNA]</scope>
    <source>
        <strain evidence="3 4">CENA114</strain>
    </source>
</reference>
<dbReference type="Proteomes" id="UP000503129">
    <property type="component" value="Chromosome"/>
</dbReference>
<evidence type="ECO:0000256" key="1">
    <source>
        <dbReference type="SAM" id="MobiDB-lite"/>
    </source>
</evidence>
<feature type="region of interest" description="Disordered" evidence="1">
    <location>
        <begin position="1"/>
        <end position="29"/>
    </location>
</feature>
<keyword evidence="2" id="KW-1133">Transmembrane helix</keyword>
<feature type="transmembrane region" description="Helical" evidence="2">
    <location>
        <begin position="64"/>
        <end position="82"/>
    </location>
</feature>
<gene>
    <name evidence="3" type="ORF">DP114_03065</name>
</gene>
<name>A0A856M7B6_9CYAN</name>
<feature type="compositionally biased region" description="Polar residues" evidence="1">
    <location>
        <begin position="1"/>
        <end position="12"/>
    </location>
</feature>
<proteinExistence type="predicted"/>
<keyword evidence="4" id="KW-1185">Reference proteome</keyword>
<dbReference type="RefSeq" id="WP_169268553.1">
    <property type="nucleotide sequence ID" value="NZ_CAWOXK010000001.1"/>
</dbReference>
<evidence type="ECO:0000313" key="3">
    <source>
        <dbReference type="EMBL" id="QDL07025.1"/>
    </source>
</evidence>
<feature type="transmembrane region" description="Helical" evidence="2">
    <location>
        <begin position="41"/>
        <end position="58"/>
    </location>
</feature>
<dbReference type="KEGG" id="bsen:DP114_03065"/>
<dbReference type="AlphaFoldDB" id="A0A856M7B6"/>
<protein>
    <submittedName>
        <fullName evidence="3">Uncharacterized protein</fullName>
    </submittedName>
</protein>
<sequence length="83" mass="9269">MALPTQELQPQKQYEGRIQETPPPGTQNDPLIAKGLQKGQYLGIFAFVIALIAVIGYFSRRVEYAILFAVTLSVILIVFFLTL</sequence>